<evidence type="ECO:0000313" key="3">
    <source>
        <dbReference type="Proteomes" id="UP000663760"/>
    </source>
</evidence>
<dbReference type="AlphaFoldDB" id="A0A7I8KE11"/>
<sequence length="21" mass="2329">MPSLREGWLGLDLNGNKNGKE</sequence>
<organism evidence="2 3">
    <name type="scientific">Spirodela intermedia</name>
    <name type="common">Intermediate duckweed</name>
    <dbReference type="NCBI Taxonomy" id="51605"/>
    <lineage>
        <taxon>Eukaryota</taxon>
        <taxon>Viridiplantae</taxon>
        <taxon>Streptophyta</taxon>
        <taxon>Embryophyta</taxon>
        <taxon>Tracheophyta</taxon>
        <taxon>Spermatophyta</taxon>
        <taxon>Magnoliopsida</taxon>
        <taxon>Liliopsida</taxon>
        <taxon>Araceae</taxon>
        <taxon>Lemnoideae</taxon>
        <taxon>Spirodela</taxon>
    </lineage>
</organism>
<name>A0A7I8KE11_SPIIN</name>
<keyword evidence="3" id="KW-1185">Reference proteome</keyword>
<feature type="region of interest" description="Disordered" evidence="1">
    <location>
        <begin position="1"/>
        <end position="21"/>
    </location>
</feature>
<gene>
    <name evidence="2" type="ORF">SI8410_04005989</name>
</gene>
<evidence type="ECO:0000256" key="1">
    <source>
        <dbReference type="SAM" id="MobiDB-lite"/>
    </source>
</evidence>
<accession>A0A7I8KE11</accession>
<evidence type="ECO:0000313" key="2">
    <source>
        <dbReference type="EMBL" id="CAA7395328.1"/>
    </source>
</evidence>
<dbReference type="Proteomes" id="UP000663760">
    <property type="component" value="Chromosome 4"/>
</dbReference>
<dbReference type="EMBL" id="LR746267">
    <property type="protein sequence ID" value="CAA7395328.1"/>
    <property type="molecule type" value="Genomic_DNA"/>
</dbReference>
<reference evidence="2" key="1">
    <citation type="submission" date="2020-02" db="EMBL/GenBank/DDBJ databases">
        <authorList>
            <person name="Scholz U."/>
            <person name="Mascher M."/>
            <person name="Fiebig A."/>
        </authorList>
    </citation>
    <scope>NUCLEOTIDE SEQUENCE</scope>
</reference>
<protein>
    <submittedName>
        <fullName evidence="2">Uncharacterized protein</fullName>
    </submittedName>
</protein>
<proteinExistence type="predicted"/>